<dbReference type="AlphaFoldDB" id="A7RFX3"/>
<dbReference type="InterPro" id="IPR008993">
    <property type="entry name" value="TIMP-like_OB-fold"/>
</dbReference>
<comment type="subcellular location">
    <subcellularLocation>
        <location evidence="1">Secreted</location>
    </subcellularLocation>
</comment>
<dbReference type="GO" id="GO:0005576">
    <property type="term" value="C:extracellular region"/>
    <property type="evidence" value="ECO:0007669"/>
    <property type="project" value="UniProtKB-SubCell"/>
</dbReference>
<dbReference type="OrthoDB" id="5792739at2759"/>
<dbReference type="InParanoid" id="A7RFX3"/>
<protein>
    <submittedName>
        <fullName evidence="4">Uncharacterized protein</fullName>
    </submittedName>
</protein>
<dbReference type="GO" id="GO:0008191">
    <property type="term" value="F:metalloendopeptidase inhibitor activity"/>
    <property type="evidence" value="ECO:0007669"/>
    <property type="project" value="InterPro"/>
</dbReference>
<keyword evidence="5" id="KW-1185">Reference proteome</keyword>
<evidence type="ECO:0000256" key="3">
    <source>
        <dbReference type="SAM" id="Phobius"/>
    </source>
</evidence>
<gene>
    <name evidence="4" type="ORF">NEMVEDRAFT_v1g237953</name>
</gene>
<organism evidence="4 5">
    <name type="scientific">Nematostella vectensis</name>
    <name type="common">Starlet sea anemone</name>
    <dbReference type="NCBI Taxonomy" id="45351"/>
    <lineage>
        <taxon>Eukaryota</taxon>
        <taxon>Metazoa</taxon>
        <taxon>Cnidaria</taxon>
        <taxon>Anthozoa</taxon>
        <taxon>Hexacorallia</taxon>
        <taxon>Actiniaria</taxon>
        <taxon>Edwardsiidae</taxon>
        <taxon>Nematostella</taxon>
    </lineage>
</organism>
<feature type="transmembrane region" description="Helical" evidence="3">
    <location>
        <begin position="111"/>
        <end position="135"/>
    </location>
</feature>
<dbReference type="KEGG" id="nve:5522091"/>
<dbReference type="Gene3D" id="2.40.50.120">
    <property type="match status" value="1"/>
</dbReference>
<proteinExistence type="predicted"/>
<evidence type="ECO:0000313" key="4">
    <source>
        <dbReference type="EMBL" id="EDO49676.1"/>
    </source>
</evidence>
<feature type="transmembrane region" description="Helical" evidence="3">
    <location>
        <begin position="57"/>
        <end position="78"/>
    </location>
</feature>
<evidence type="ECO:0000256" key="2">
    <source>
        <dbReference type="ARBA" id="ARBA00022525"/>
    </source>
</evidence>
<reference evidence="4 5" key="1">
    <citation type="journal article" date="2007" name="Science">
        <title>Sea anemone genome reveals ancestral eumetazoan gene repertoire and genomic organization.</title>
        <authorList>
            <person name="Putnam N.H."/>
            <person name="Srivastava M."/>
            <person name="Hellsten U."/>
            <person name="Dirks B."/>
            <person name="Chapman J."/>
            <person name="Salamov A."/>
            <person name="Terry A."/>
            <person name="Shapiro H."/>
            <person name="Lindquist E."/>
            <person name="Kapitonov V.V."/>
            <person name="Jurka J."/>
            <person name="Genikhovich G."/>
            <person name="Grigoriev I.V."/>
            <person name="Lucas S.M."/>
            <person name="Steele R.E."/>
            <person name="Finnerty J.R."/>
            <person name="Technau U."/>
            <person name="Martindale M.Q."/>
            <person name="Rokhsar D.S."/>
        </authorList>
    </citation>
    <scope>NUCLEOTIDE SEQUENCE [LARGE SCALE GENOMIC DNA]</scope>
    <source>
        <strain evidence="5">CH2 X CH6</strain>
    </source>
</reference>
<accession>A7RFX3</accession>
<dbReference type="Pfam" id="PF00965">
    <property type="entry name" value="TIMP"/>
    <property type="match status" value="1"/>
</dbReference>
<keyword evidence="3" id="KW-0812">Transmembrane</keyword>
<dbReference type="InterPro" id="IPR001820">
    <property type="entry name" value="TIMP"/>
</dbReference>
<sequence>MSSSILGIRGVVKNETANRTEQTRVYAVAVNATLWGDIILLNTCNLSVFKPGHMVNIWTAYDTAACGVALMVGVEYVITGYKSRMNRLSMDRCTSFIKRWDKTSPSERKTLGVCSAGSGVGLPSMLGLAFVVILLEWIY</sequence>
<keyword evidence="2" id="KW-0964">Secreted</keyword>
<dbReference type="Proteomes" id="UP000001593">
    <property type="component" value="Unassembled WGS sequence"/>
</dbReference>
<name>A7RFX3_NEMVE</name>
<dbReference type="EMBL" id="DS469508">
    <property type="protein sequence ID" value="EDO49676.1"/>
    <property type="molecule type" value="Genomic_DNA"/>
</dbReference>
<dbReference type="HOGENOM" id="CLU_1847478_0_0_1"/>
<dbReference type="SUPFAM" id="SSF50242">
    <property type="entry name" value="TIMP-like"/>
    <property type="match status" value="1"/>
</dbReference>
<evidence type="ECO:0000256" key="1">
    <source>
        <dbReference type="ARBA" id="ARBA00004613"/>
    </source>
</evidence>
<keyword evidence="3" id="KW-1133">Transmembrane helix</keyword>
<keyword evidence="3" id="KW-0472">Membrane</keyword>
<evidence type="ECO:0000313" key="5">
    <source>
        <dbReference type="Proteomes" id="UP000001593"/>
    </source>
</evidence>